<dbReference type="RefSeq" id="WP_248551186.1">
    <property type="nucleotide sequence ID" value="NZ_JALPRK010000004.1"/>
</dbReference>
<reference evidence="2" key="1">
    <citation type="submission" date="2022-04" db="EMBL/GenBank/DDBJ databases">
        <authorList>
            <person name="Seo M.-J."/>
        </authorList>
    </citation>
    <scope>NUCLEOTIDE SEQUENCE</scope>
    <source>
        <strain evidence="2">MBLB2552</strain>
    </source>
</reference>
<protein>
    <submittedName>
        <fullName evidence="2">Multidrug resistance efflux transporter family protein</fullName>
    </submittedName>
</protein>
<dbReference type="InterPro" id="IPR032713">
    <property type="entry name" value="EmrE"/>
</dbReference>
<dbReference type="Proteomes" id="UP001139534">
    <property type="component" value="Unassembled WGS sequence"/>
</dbReference>
<accession>A0A9X1XX83</accession>
<gene>
    <name evidence="2" type="ORF">M0651_07320</name>
</gene>
<keyword evidence="3" id="KW-1185">Reference proteome</keyword>
<evidence type="ECO:0000313" key="2">
    <source>
        <dbReference type="EMBL" id="MCK8486984.1"/>
    </source>
</evidence>
<keyword evidence="1" id="KW-0472">Membrane</keyword>
<keyword evidence="1" id="KW-1133">Transmembrane helix</keyword>
<evidence type="ECO:0000256" key="1">
    <source>
        <dbReference type="SAM" id="Phobius"/>
    </source>
</evidence>
<comment type="caution">
    <text evidence="2">The sequence shown here is derived from an EMBL/GenBank/DDBJ whole genome shotgun (WGS) entry which is preliminary data.</text>
</comment>
<organism evidence="2 3">
    <name type="scientific">Paenibacillus mellifer</name>
    <dbReference type="NCBI Taxonomy" id="2937794"/>
    <lineage>
        <taxon>Bacteria</taxon>
        <taxon>Bacillati</taxon>
        <taxon>Bacillota</taxon>
        <taxon>Bacilli</taxon>
        <taxon>Bacillales</taxon>
        <taxon>Paenibacillaceae</taxon>
        <taxon>Paenibacillus</taxon>
    </lineage>
</organism>
<feature type="transmembrane region" description="Helical" evidence="1">
    <location>
        <begin position="199"/>
        <end position="218"/>
    </location>
</feature>
<evidence type="ECO:0000313" key="3">
    <source>
        <dbReference type="Proteomes" id="UP001139534"/>
    </source>
</evidence>
<dbReference type="EMBL" id="JALPRK010000004">
    <property type="protein sequence ID" value="MCK8486984.1"/>
    <property type="molecule type" value="Genomic_DNA"/>
</dbReference>
<feature type="transmembrane region" description="Helical" evidence="1">
    <location>
        <begin position="95"/>
        <end position="115"/>
    </location>
</feature>
<keyword evidence="1" id="KW-0812">Transmembrane</keyword>
<dbReference type="AlphaFoldDB" id="A0A9X1XX83"/>
<proteinExistence type="predicted"/>
<dbReference type="Pfam" id="PF13536">
    <property type="entry name" value="EmrE"/>
    <property type="match status" value="1"/>
</dbReference>
<name>A0A9X1XX83_9BACL</name>
<feature type="transmembrane region" description="Helical" evidence="1">
    <location>
        <begin position="136"/>
        <end position="157"/>
    </location>
</feature>
<sequence>MRPILYGLLASLFFSSTFVLNQTMKWSGGDWLYTASLRFLFMIPLLLGVVAIRGKWRPLWAEMRRRPWAWIGWSFIGFGVMYVPVCFAAEYEPGWLIAGTWQTTIVAGLLVAPAFRTTRITPAGPVKIRERIQWKGVGLSSLILLGVFIMQFSQAHALSGRDLLLGALPVVIAAFAYPLGNRKMMAICEGRLDAYQRVLGMALASLPLWLLLAAIALWRSGPPSAGQASQALAVAVCSGLIATVLFFAATDMAKGSPHRLAAVEATQAGEVVFATIGELLLLPVPRPSAVSMLGMALVIGGMVLHSLLSQKKVPIPEEVPFTG</sequence>
<feature type="transmembrane region" description="Helical" evidence="1">
    <location>
        <begin position="31"/>
        <end position="56"/>
    </location>
</feature>
<feature type="transmembrane region" description="Helical" evidence="1">
    <location>
        <begin position="68"/>
        <end position="89"/>
    </location>
</feature>
<feature type="transmembrane region" description="Helical" evidence="1">
    <location>
        <begin position="230"/>
        <end position="249"/>
    </location>
</feature>
<feature type="transmembrane region" description="Helical" evidence="1">
    <location>
        <begin position="163"/>
        <end position="179"/>
    </location>
</feature>